<dbReference type="Gene3D" id="3.40.50.2300">
    <property type="match status" value="1"/>
</dbReference>
<name>A0ABU9C6T7_9BURK</name>
<evidence type="ECO:0000313" key="5">
    <source>
        <dbReference type="EMBL" id="MEK8046132.1"/>
    </source>
</evidence>
<evidence type="ECO:0000313" key="6">
    <source>
        <dbReference type="Proteomes" id="UP001379945"/>
    </source>
</evidence>
<feature type="region of interest" description="Disordered" evidence="3">
    <location>
        <begin position="86"/>
        <end position="108"/>
    </location>
</feature>
<reference evidence="5 6" key="1">
    <citation type="submission" date="2024-04" db="EMBL/GenBank/DDBJ databases">
        <title>Novel species of the genus Ideonella isolated from streams.</title>
        <authorList>
            <person name="Lu H."/>
        </authorList>
    </citation>
    <scope>NUCLEOTIDE SEQUENCE [LARGE SCALE GENOMIC DNA]</scope>
    <source>
        <strain evidence="5 6">LYT19W</strain>
    </source>
</reference>
<accession>A0ABU9C6T7</accession>
<dbReference type="PANTHER" id="PTHR44591:SF25">
    <property type="entry name" value="CHEMOTAXIS TWO-COMPONENT RESPONSE REGULATOR"/>
    <property type="match status" value="1"/>
</dbReference>
<feature type="compositionally biased region" description="Basic and acidic residues" evidence="3">
    <location>
        <begin position="86"/>
        <end position="96"/>
    </location>
</feature>
<organism evidence="5 6">
    <name type="scientific">Ideonella margarita</name>
    <dbReference type="NCBI Taxonomy" id="2984191"/>
    <lineage>
        <taxon>Bacteria</taxon>
        <taxon>Pseudomonadati</taxon>
        <taxon>Pseudomonadota</taxon>
        <taxon>Betaproteobacteria</taxon>
        <taxon>Burkholderiales</taxon>
        <taxon>Sphaerotilaceae</taxon>
        <taxon>Ideonella</taxon>
    </lineage>
</organism>
<dbReference type="PROSITE" id="PS50110">
    <property type="entry name" value="RESPONSE_REGULATORY"/>
    <property type="match status" value="1"/>
</dbReference>
<dbReference type="RefSeq" id="WP_341398409.1">
    <property type="nucleotide sequence ID" value="NZ_JBBUTI010000004.1"/>
</dbReference>
<dbReference type="PANTHER" id="PTHR44591">
    <property type="entry name" value="STRESS RESPONSE REGULATOR PROTEIN 1"/>
    <property type="match status" value="1"/>
</dbReference>
<dbReference type="InterPro" id="IPR001789">
    <property type="entry name" value="Sig_transdc_resp-reg_receiver"/>
</dbReference>
<gene>
    <name evidence="5" type="ORF">AACH00_07255</name>
</gene>
<dbReference type="SMART" id="SM00448">
    <property type="entry name" value="REC"/>
    <property type="match status" value="1"/>
</dbReference>
<dbReference type="Proteomes" id="UP001379945">
    <property type="component" value="Unassembled WGS sequence"/>
</dbReference>
<dbReference type="InterPro" id="IPR050595">
    <property type="entry name" value="Bact_response_regulator"/>
</dbReference>
<dbReference type="Pfam" id="PF00072">
    <property type="entry name" value="Response_reg"/>
    <property type="match status" value="1"/>
</dbReference>
<comment type="caution">
    <text evidence="5">The sequence shown here is derived from an EMBL/GenBank/DDBJ whole genome shotgun (WGS) entry which is preliminary data.</text>
</comment>
<evidence type="ECO:0000256" key="1">
    <source>
        <dbReference type="ARBA" id="ARBA00022553"/>
    </source>
</evidence>
<evidence type="ECO:0000256" key="3">
    <source>
        <dbReference type="SAM" id="MobiDB-lite"/>
    </source>
</evidence>
<keyword evidence="6" id="KW-1185">Reference proteome</keyword>
<evidence type="ECO:0000256" key="2">
    <source>
        <dbReference type="PROSITE-ProRule" id="PRU00169"/>
    </source>
</evidence>
<dbReference type="InterPro" id="IPR011006">
    <property type="entry name" value="CheY-like_superfamily"/>
</dbReference>
<protein>
    <submittedName>
        <fullName evidence="5">Response regulator</fullName>
    </submittedName>
</protein>
<dbReference type="EMBL" id="JBBUTI010000004">
    <property type="protein sequence ID" value="MEK8046132.1"/>
    <property type="molecule type" value="Genomic_DNA"/>
</dbReference>
<evidence type="ECO:0000259" key="4">
    <source>
        <dbReference type="PROSITE" id="PS50110"/>
    </source>
</evidence>
<keyword evidence="1 2" id="KW-0597">Phosphoprotein</keyword>
<dbReference type="SUPFAM" id="SSF52172">
    <property type="entry name" value="CheY-like"/>
    <property type="match status" value="1"/>
</dbReference>
<proteinExistence type="predicted"/>
<feature type="modified residue" description="4-aspartylphosphate" evidence="2">
    <location>
        <position position="53"/>
    </location>
</feature>
<sequence length="121" mass="13472">MSKTVMLVDDSATVRQIMRVAMERSGYSVIEAADGEAALELLDGRRLSVVVCDVAMPRLDGLSFLKAMRAKQDYRFTPVVMLTTESRPERKQEGRENGAQAWATKPCPPSQLMDIIKRLAV</sequence>
<feature type="domain" description="Response regulatory" evidence="4">
    <location>
        <begin position="4"/>
        <end position="120"/>
    </location>
</feature>